<dbReference type="EMBL" id="CAMXCT030000646">
    <property type="protein sequence ID" value="CAL4768917.1"/>
    <property type="molecule type" value="Genomic_DNA"/>
</dbReference>
<evidence type="ECO:0000313" key="5">
    <source>
        <dbReference type="Proteomes" id="UP001152797"/>
    </source>
</evidence>
<evidence type="ECO:0000256" key="1">
    <source>
        <dbReference type="SAM" id="Phobius"/>
    </source>
</evidence>
<accession>A0A9P1FP69</accession>
<proteinExistence type="predicted"/>
<name>A0A9P1FP69_9DINO</name>
<dbReference type="EMBL" id="CAMXCT010000646">
    <property type="protein sequence ID" value="CAI3981605.1"/>
    <property type="molecule type" value="Genomic_DNA"/>
</dbReference>
<gene>
    <name evidence="2" type="ORF">C1SCF055_LOCUS9376</name>
</gene>
<keyword evidence="5" id="KW-1185">Reference proteome</keyword>
<evidence type="ECO:0000313" key="2">
    <source>
        <dbReference type="EMBL" id="CAI3981605.1"/>
    </source>
</evidence>
<evidence type="ECO:0000313" key="3">
    <source>
        <dbReference type="EMBL" id="CAL1134980.1"/>
    </source>
</evidence>
<dbReference type="AlphaFoldDB" id="A0A9P1FP69"/>
<feature type="transmembrane region" description="Helical" evidence="1">
    <location>
        <begin position="724"/>
        <end position="747"/>
    </location>
</feature>
<keyword evidence="1" id="KW-1133">Transmembrane helix</keyword>
<dbReference type="Proteomes" id="UP001152797">
    <property type="component" value="Unassembled WGS sequence"/>
</dbReference>
<feature type="non-terminal residue" evidence="2">
    <location>
        <position position="1"/>
    </location>
</feature>
<evidence type="ECO:0000313" key="4">
    <source>
        <dbReference type="EMBL" id="CAL4768917.1"/>
    </source>
</evidence>
<keyword evidence="1" id="KW-0472">Membrane</keyword>
<protein>
    <submittedName>
        <fullName evidence="4">Pentatricopeptide repeat-containing protein, chloroplastic</fullName>
    </submittedName>
</protein>
<keyword evidence="1" id="KW-0812">Transmembrane</keyword>
<comment type="caution">
    <text evidence="2">The sequence shown here is derived from an EMBL/GenBank/DDBJ whole genome shotgun (WGS) entry which is preliminary data.</text>
</comment>
<reference evidence="2" key="1">
    <citation type="submission" date="2022-10" db="EMBL/GenBank/DDBJ databases">
        <authorList>
            <person name="Chen Y."/>
            <person name="Dougan E. K."/>
            <person name="Chan C."/>
            <person name="Rhodes N."/>
            <person name="Thang M."/>
        </authorList>
    </citation>
    <scope>NUCLEOTIDE SEQUENCE</scope>
</reference>
<dbReference type="OrthoDB" id="447942at2759"/>
<sequence length="802" mass="89309">MKSVRALEADHQIESEREAIEELGVVPGAPWTVKGYIKRFHWGKFKGLYRCAIEDVAVYEMLRQKEYESTTAQCIQNMKSKMQAVLQQGEWSSAWLLTGLSDALRPREFAGTKEELAVVSGYLNSLSKLRQRVKETEGLAGEEHEERKGRATLPLLDFTSGLADATSKVPCQLRLAVQQHFHEEATTGWHIDDAFDPRVSAVLSHGECGWLWLSLPSFRFPLYEIWIQKVPYGLPVILKLARLADEVYQIYQEVQATDRSLDSKRGLAHGKVVQDAYEEGVRHYKVTLAVEAVQRKLCIFGAMLRATWCALRGWETLLAARSRIPVTRWVLEALVLAGLAQGLEEQGRHRREWWASALGWRLAFESLLRPSDGMYRAAADPLATMVDHRTEERFFGFWVFNAVVEPEIARSRKLREACNWLNIGNLGYTLSSFRSGGATHQFRSHGNLEGRADFAVLYPGINLFNATSFVTEQGKQRASAIREGVSALRLPCPWMKQPRCVTSCTGPASGPTSWSSSKVTKALQSVRPGFFVDTPTTDQPPAVTPLPLVDPVAAGGFASFVQSKLTKWCQRWAPKSGGLVVMAVVGLAILFPKLIAALLIMALLLLLRAISVVAARVFAEIWRELADTALAGLQPSCVLEDHLVWWLDSQSRWWGPVPASPPIPMPAPMATPMPSMPTVAVPTPGATAPPDPNPFAFFLHVGLACMVDSPPPTPRVGDFVLKHFASILVSTSSIALLSMTLLVEIVFKGALEESFVGLFPFVYYQLPFGRDLITPFDDLFQTFGYFQLRDRRSEVFLRKALL</sequence>
<reference evidence="3" key="2">
    <citation type="submission" date="2024-04" db="EMBL/GenBank/DDBJ databases">
        <authorList>
            <person name="Chen Y."/>
            <person name="Shah S."/>
            <person name="Dougan E. K."/>
            <person name="Thang M."/>
            <person name="Chan C."/>
        </authorList>
    </citation>
    <scope>NUCLEOTIDE SEQUENCE [LARGE SCALE GENOMIC DNA]</scope>
</reference>
<organism evidence="2">
    <name type="scientific">Cladocopium goreaui</name>
    <dbReference type="NCBI Taxonomy" id="2562237"/>
    <lineage>
        <taxon>Eukaryota</taxon>
        <taxon>Sar</taxon>
        <taxon>Alveolata</taxon>
        <taxon>Dinophyceae</taxon>
        <taxon>Suessiales</taxon>
        <taxon>Symbiodiniaceae</taxon>
        <taxon>Cladocopium</taxon>
    </lineage>
</organism>
<dbReference type="EMBL" id="CAMXCT020000646">
    <property type="protein sequence ID" value="CAL1134980.1"/>
    <property type="molecule type" value="Genomic_DNA"/>
</dbReference>